<dbReference type="NCBIfam" id="TIGR02841">
    <property type="entry name" value="spore_YyaC"/>
    <property type="match status" value="1"/>
</dbReference>
<evidence type="ECO:0000313" key="2">
    <source>
        <dbReference type="EMBL" id="MFC7063065.1"/>
    </source>
</evidence>
<evidence type="ECO:0000256" key="1">
    <source>
        <dbReference type="SAM" id="MobiDB-lite"/>
    </source>
</evidence>
<protein>
    <submittedName>
        <fullName evidence="2">Spore protease YyaC</fullName>
    </submittedName>
</protein>
<dbReference type="InterPro" id="IPR009665">
    <property type="entry name" value="YyaC"/>
</dbReference>
<keyword evidence="2" id="KW-0378">Hydrolase</keyword>
<proteinExistence type="predicted"/>
<dbReference type="EMBL" id="JBHSZV010000037">
    <property type="protein sequence ID" value="MFC7063065.1"/>
    <property type="molecule type" value="Genomic_DNA"/>
</dbReference>
<dbReference type="GO" id="GO:0006508">
    <property type="term" value="P:proteolysis"/>
    <property type="evidence" value="ECO:0007669"/>
    <property type="project" value="UniProtKB-KW"/>
</dbReference>
<keyword evidence="2" id="KW-0645">Protease</keyword>
<dbReference type="SUPFAM" id="SSF53163">
    <property type="entry name" value="HybD-like"/>
    <property type="match status" value="1"/>
</dbReference>
<sequence length="205" mass="22646">MSRKDKFSKNEHRFQTDDPSMCDKLSDCLFQCLPAQKDIIVVCIGTDRSTGDALGPLVGSMLRQHTLRGMHVYGTLEEPVHALNLKDTIKAIHRIHQQPITLAIDACLGKKSSIGEVAFGTGALTPGAALKKDLPPVGDFHISGMVNVGGFMEYVVLQNTRLHHVMNMSAKIAASLKLTESKRNHEQSEHQPYQDYLAATKKQQQ</sequence>
<name>A0ABW2EQD8_9BACI</name>
<dbReference type="Proteomes" id="UP001596410">
    <property type="component" value="Unassembled WGS sequence"/>
</dbReference>
<feature type="compositionally biased region" description="Basic and acidic residues" evidence="1">
    <location>
        <begin position="180"/>
        <end position="189"/>
    </location>
</feature>
<accession>A0ABW2EQD8</accession>
<dbReference type="RefSeq" id="WP_204708799.1">
    <property type="nucleotide sequence ID" value="NZ_JBHSZV010000037.1"/>
</dbReference>
<comment type="caution">
    <text evidence="2">The sequence shown here is derived from an EMBL/GenBank/DDBJ whole genome shotgun (WGS) entry which is preliminary data.</text>
</comment>
<feature type="region of interest" description="Disordered" evidence="1">
    <location>
        <begin position="180"/>
        <end position="205"/>
    </location>
</feature>
<organism evidence="2 3">
    <name type="scientific">Halobacillus seohaensis</name>
    <dbReference type="NCBI Taxonomy" id="447421"/>
    <lineage>
        <taxon>Bacteria</taxon>
        <taxon>Bacillati</taxon>
        <taxon>Bacillota</taxon>
        <taxon>Bacilli</taxon>
        <taxon>Bacillales</taxon>
        <taxon>Bacillaceae</taxon>
        <taxon>Halobacillus</taxon>
    </lineage>
</organism>
<keyword evidence="3" id="KW-1185">Reference proteome</keyword>
<evidence type="ECO:0000313" key="3">
    <source>
        <dbReference type="Proteomes" id="UP001596410"/>
    </source>
</evidence>
<reference evidence="3" key="1">
    <citation type="journal article" date="2019" name="Int. J. Syst. Evol. Microbiol.">
        <title>The Global Catalogue of Microorganisms (GCM) 10K type strain sequencing project: providing services to taxonomists for standard genome sequencing and annotation.</title>
        <authorList>
            <consortium name="The Broad Institute Genomics Platform"/>
            <consortium name="The Broad Institute Genome Sequencing Center for Infectious Disease"/>
            <person name="Wu L."/>
            <person name="Ma J."/>
        </authorList>
    </citation>
    <scope>NUCLEOTIDE SEQUENCE [LARGE SCALE GENOMIC DNA]</scope>
    <source>
        <strain evidence="3">CGMCC 4.1621</strain>
    </source>
</reference>
<dbReference type="InterPro" id="IPR023430">
    <property type="entry name" value="Pept_HybD-like_dom_sf"/>
</dbReference>
<gene>
    <name evidence="2" type="primary">yyaC</name>
    <name evidence="2" type="ORF">ACFQIC_14645</name>
</gene>
<dbReference type="GO" id="GO:0008233">
    <property type="term" value="F:peptidase activity"/>
    <property type="evidence" value="ECO:0007669"/>
    <property type="project" value="UniProtKB-KW"/>
</dbReference>
<dbReference type="Pfam" id="PF06866">
    <property type="entry name" value="DUF1256"/>
    <property type="match status" value="1"/>
</dbReference>